<keyword evidence="2" id="KW-0813">Transport</keyword>
<dbReference type="PANTHER" id="PTHR33281">
    <property type="entry name" value="UPF0187 PROTEIN YNEE"/>
    <property type="match status" value="1"/>
</dbReference>
<feature type="transmembrane region" description="Helical" evidence="9">
    <location>
        <begin position="328"/>
        <end position="347"/>
    </location>
</feature>
<feature type="transmembrane region" description="Helical" evidence="9">
    <location>
        <begin position="117"/>
        <end position="137"/>
    </location>
</feature>
<evidence type="ECO:0000256" key="9">
    <source>
        <dbReference type="SAM" id="Phobius"/>
    </source>
</evidence>
<dbReference type="GO" id="GO:0005886">
    <property type="term" value="C:plasma membrane"/>
    <property type="evidence" value="ECO:0007669"/>
    <property type="project" value="UniProtKB-SubCell"/>
</dbReference>
<organism evidence="10 11">
    <name type="scientific">Cymbomonas tetramitiformis</name>
    <dbReference type="NCBI Taxonomy" id="36881"/>
    <lineage>
        <taxon>Eukaryota</taxon>
        <taxon>Viridiplantae</taxon>
        <taxon>Chlorophyta</taxon>
        <taxon>Pyramimonadophyceae</taxon>
        <taxon>Pyramimonadales</taxon>
        <taxon>Pyramimonadaceae</taxon>
        <taxon>Cymbomonas</taxon>
    </lineage>
</organism>
<evidence type="ECO:0000313" key="11">
    <source>
        <dbReference type="Proteomes" id="UP001190700"/>
    </source>
</evidence>
<feature type="region of interest" description="Disordered" evidence="8">
    <location>
        <begin position="419"/>
        <end position="460"/>
    </location>
</feature>
<evidence type="ECO:0000313" key="10">
    <source>
        <dbReference type="EMBL" id="KAK3233161.1"/>
    </source>
</evidence>
<sequence length="460" mass="52511">MQIRMVQQLNGKSKVKVKDHATFAATGGQERQHLGPESPRQRKNMLRKYEINGGKDTIMKRLLNAVYAGKGYAGIASNAFMVYVGLHIGLGAYEELSSHSPNEIDHFNSTLDQWEDIPGWGTGVHIIGSGLSFLLVFRVNWSFTRWWEARGLVGQMTTILREFCITTTPFDHDSRSEDDMTPEKIKCRKFMHSACKAWFGNLVDILSDSEDMKTLMPEFYTALQVAGLGHDRVILSQCWLGYCLREAHVLGLVAPQEYQILLAEKRELLSNAYACLKIRNTPVPSLMSWLTLLLLCSYIIILPKYLAYAFVMKMSSTALEEDFVNTPAIKLSYTIVTLVSIFFLCALRQISLQMDNPFGQDMYDLPLAKYRDSLWTEVDSIVENVDKLVNHLSLESGAFKHDAVYLGLFAMKQWQRQSKNNVQDRNPHENLQDDQQARTTARDDLDRFDRPRLHPLQPES</sequence>
<dbReference type="AlphaFoldDB" id="A0AAE0BB43"/>
<evidence type="ECO:0000256" key="8">
    <source>
        <dbReference type="SAM" id="MobiDB-lite"/>
    </source>
</evidence>
<dbReference type="PANTHER" id="PTHR33281:SF19">
    <property type="entry name" value="VOLTAGE-DEPENDENT ANION CHANNEL-FORMING PROTEIN YNEE"/>
    <property type="match status" value="1"/>
</dbReference>
<dbReference type="Pfam" id="PF25539">
    <property type="entry name" value="Bestrophin_2"/>
    <property type="match status" value="1"/>
</dbReference>
<feature type="transmembrane region" description="Helical" evidence="9">
    <location>
        <begin position="71"/>
        <end position="93"/>
    </location>
</feature>
<evidence type="ECO:0000256" key="7">
    <source>
        <dbReference type="ARBA" id="ARBA00023136"/>
    </source>
</evidence>
<gene>
    <name evidence="10" type="ORF">CYMTET_56524</name>
</gene>
<feature type="transmembrane region" description="Helical" evidence="9">
    <location>
        <begin position="286"/>
        <end position="308"/>
    </location>
</feature>
<evidence type="ECO:0000256" key="3">
    <source>
        <dbReference type="ARBA" id="ARBA00022475"/>
    </source>
</evidence>
<keyword evidence="5 9" id="KW-1133">Transmembrane helix</keyword>
<keyword evidence="7 9" id="KW-0472">Membrane</keyword>
<evidence type="ECO:0000256" key="1">
    <source>
        <dbReference type="ARBA" id="ARBA00004651"/>
    </source>
</evidence>
<feature type="region of interest" description="Disordered" evidence="8">
    <location>
        <begin position="23"/>
        <end position="43"/>
    </location>
</feature>
<accession>A0AAE0BB43</accession>
<comment type="subcellular location">
    <subcellularLocation>
        <location evidence="1">Cell membrane</location>
        <topology evidence="1">Multi-pass membrane protein</topology>
    </subcellularLocation>
</comment>
<keyword evidence="4 9" id="KW-0812">Transmembrane</keyword>
<evidence type="ECO:0008006" key="12">
    <source>
        <dbReference type="Google" id="ProtNLM"/>
    </source>
</evidence>
<dbReference type="GO" id="GO:0005254">
    <property type="term" value="F:chloride channel activity"/>
    <property type="evidence" value="ECO:0007669"/>
    <property type="project" value="InterPro"/>
</dbReference>
<reference evidence="10 11" key="1">
    <citation type="journal article" date="2015" name="Genome Biol. Evol.">
        <title>Comparative Genomics of a Bacterivorous Green Alga Reveals Evolutionary Causalities and Consequences of Phago-Mixotrophic Mode of Nutrition.</title>
        <authorList>
            <person name="Burns J.A."/>
            <person name="Paasch A."/>
            <person name="Narechania A."/>
            <person name="Kim E."/>
        </authorList>
    </citation>
    <scope>NUCLEOTIDE SEQUENCE [LARGE SCALE GENOMIC DNA]</scope>
    <source>
        <strain evidence="10 11">PLY_AMNH</strain>
    </source>
</reference>
<keyword evidence="3" id="KW-1003">Cell membrane</keyword>
<evidence type="ECO:0000256" key="4">
    <source>
        <dbReference type="ARBA" id="ARBA00022692"/>
    </source>
</evidence>
<keyword evidence="6" id="KW-0406">Ion transport</keyword>
<dbReference type="InterPro" id="IPR044669">
    <property type="entry name" value="YneE/VCCN1/2-like"/>
</dbReference>
<feature type="compositionally biased region" description="Basic and acidic residues" evidence="8">
    <location>
        <begin position="440"/>
        <end position="452"/>
    </location>
</feature>
<evidence type="ECO:0000256" key="6">
    <source>
        <dbReference type="ARBA" id="ARBA00023065"/>
    </source>
</evidence>
<name>A0AAE0BB43_9CHLO</name>
<comment type="caution">
    <text evidence="10">The sequence shown here is derived from an EMBL/GenBank/DDBJ whole genome shotgun (WGS) entry which is preliminary data.</text>
</comment>
<evidence type="ECO:0000256" key="5">
    <source>
        <dbReference type="ARBA" id="ARBA00022989"/>
    </source>
</evidence>
<dbReference type="EMBL" id="LGRX02035788">
    <property type="protein sequence ID" value="KAK3233161.1"/>
    <property type="molecule type" value="Genomic_DNA"/>
</dbReference>
<evidence type="ECO:0000256" key="2">
    <source>
        <dbReference type="ARBA" id="ARBA00022448"/>
    </source>
</evidence>
<keyword evidence="11" id="KW-1185">Reference proteome</keyword>
<proteinExistence type="predicted"/>
<protein>
    <recommendedName>
        <fullName evidence="12">Bestrophin homolog</fullName>
    </recommendedName>
</protein>
<dbReference type="Proteomes" id="UP001190700">
    <property type="component" value="Unassembled WGS sequence"/>
</dbReference>